<evidence type="ECO:0000313" key="21">
    <source>
        <dbReference type="Proteomes" id="UP001497382"/>
    </source>
</evidence>
<dbReference type="GO" id="GO:0005737">
    <property type="term" value="C:cytoplasm"/>
    <property type="evidence" value="ECO:0007669"/>
    <property type="project" value="TreeGrafter"/>
</dbReference>
<dbReference type="SMART" id="SM00228">
    <property type="entry name" value="PDZ"/>
    <property type="match status" value="1"/>
</dbReference>
<keyword evidence="8 16" id="KW-0175">Coiled coil</keyword>
<dbReference type="EMBL" id="CAXIEN010000063">
    <property type="protein sequence ID" value="CAL1272709.1"/>
    <property type="molecule type" value="Genomic_DNA"/>
</dbReference>
<evidence type="ECO:0000256" key="5">
    <source>
        <dbReference type="ARBA" id="ARBA00022782"/>
    </source>
</evidence>
<dbReference type="Gene3D" id="2.30.42.10">
    <property type="match status" value="1"/>
</dbReference>
<dbReference type="PROSITE" id="PS50105">
    <property type="entry name" value="SAM_DOMAIN"/>
    <property type="match status" value="1"/>
</dbReference>
<feature type="domain" description="SAM" evidence="18">
    <location>
        <begin position="1249"/>
        <end position="1312"/>
    </location>
</feature>
<feature type="domain" description="PDZ" evidence="19">
    <location>
        <begin position="627"/>
        <end position="715"/>
    </location>
</feature>
<evidence type="ECO:0000256" key="1">
    <source>
        <dbReference type="ARBA" id="ARBA00004245"/>
    </source>
</evidence>
<feature type="compositionally biased region" description="Polar residues" evidence="17">
    <location>
        <begin position="197"/>
        <end position="211"/>
    </location>
</feature>
<evidence type="ECO:0000256" key="10">
    <source>
        <dbReference type="ARBA" id="ARBA00023212"/>
    </source>
</evidence>
<dbReference type="Pfam" id="PF07647">
    <property type="entry name" value="SAM_2"/>
    <property type="match status" value="1"/>
</dbReference>
<dbReference type="InterPro" id="IPR036034">
    <property type="entry name" value="PDZ_sf"/>
</dbReference>
<keyword evidence="10" id="KW-0206">Cytoskeleton</keyword>
<evidence type="ECO:0000256" key="11">
    <source>
        <dbReference type="ARBA" id="ARBA00034103"/>
    </source>
</evidence>
<evidence type="ECO:0000256" key="2">
    <source>
        <dbReference type="ARBA" id="ARBA00022473"/>
    </source>
</evidence>
<proteinExistence type="predicted"/>
<dbReference type="GO" id="GO:0051015">
    <property type="term" value="F:actin filament binding"/>
    <property type="evidence" value="ECO:0007669"/>
    <property type="project" value="TreeGrafter"/>
</dbReference>
<evidence type="ECO:0000256" key="12">
    <source>
        <dbReference type="ARBA" id="ARBA00067399"/>
    </source>
</evidence>
<evidence type="ECO:0000256" key="7">
    <source>
        <dbReference type="ARBA" id="ARBA00023018"/>
    </source>
</evidence>
<feature type="region of interest" description="Disordered" evidence="17">
    <location>
        <begin position="1316"/>
        <end position="1340"/>
    </location>
</feature>
<dbReference type="PROSITE" id="PS50106">
    <property type="entry name" value="PDZ"/>
    <property type="match status" value="1"/>
</dbReference>
<evidence type="ECO:0000259" key="19">
    <source>
        <dbReference type="PROSITE" id="PS50106"/>
    </source>
</evidence>
<evidence type="ECO:0000256" key="9">
    <source>
        <dbReference type="ARBA" id="ARBA00023203"/>
    </source>
</evidence>
<evidence type="ECO:0000256" key="15">
    <source>
        <dbReference type="ARBA" id="ARBA00082439"/>
    </source>
</evidence>
<gene>
    <name evidence="20" type="ORF">LARSCL_LOCUS6541</name>
</gene>
<dbReference type="SUPFAM" id="SSF50156">
    <property type="entry name" value="PDZ domain-like"/>
    <property type="match status" value="1"/>
</dbReference>
<dbReference type="InterPro" id="IPR040645">
    <property type="entry name" value="Neurabin-1/2_PDZ"/>
</dbReference>
<protein>
    <recommendedName>
        <fullName evidence="12">Neurabin-1</fullName>
    </recommendedName>
    <alternativeName>
        <fullName evidence="14">Neurabin-I</fullName>
    </alternativeName>
    <alternativeName>
        <fullName evidence="13">Neural tissue-specific F-actin-binding protein I</fullName>
    </alternativeName>
    <alternativeName>
        <fullName evidence="15">Protein phosphatase 1 regulatory subunit 9A</fullName>
    </alternativeName>
</protein>
<keyword evidence="5" id="KW-0221">Differentiation</keyword>
<feature type="compositionally biased region" description="Basic and acidic residues" evidence="17">
    <location>
        <begin position="1036"/>
        <end position="1061"/>
    </location>
</feature>
<feature type="compositionally biased region" description="Basic and acidic residues" evidence="17">
    <location>
        <begin position="212"/>
        <end position="224"/>
    </location>
</feature>
<dbReference type="InterPro" id="IPR043446">
    <property type="entry name" value="Neurabin-like"/>
</dbReference>
<evidence type="ECO:0000256" key="4">
    <source>
        <dbReference type="ARBA" id="ARBA00022553"/>
    </source>
</evidence>
<organism evidence="20 21">
    <name type="scientific">Larinioides sclopetarius</name>
    <dbReference type="NCBI Taxonomy" id="280406"/>
    <lineage>
        <taxon>Eukaryota</taxon>
        <taxon>Metazoa</taxon>
        <taxon>Ecdysozoa</taxon>
        <taxon>Arthropoda</taxon>
        <taxon>Chelicerata</taxon>
        <taxon>Arachnida</taxon>
        <taxon>Araneae</taxon>
        <taxon>Araneomorphae</taxon>
        <taxon>Entelegynae</taxon>
        <taxon>Araneoidea</taxon>
        <taxon>Araneidae</taxon>
        <taxon>Larinioides</taxon>
    </lineage>
</organism>
<keyword evidence="6" id="KW-0524">Neurogenesis</keyword>
<feature type="region of interest" description="Disordered" evidence="17">
    <location>
        <begin position="975"/>
        <end position="1063"/>
    </location>
</feature>
<evidence type="ECO:0000256" key="6">
    <source>
        <dbReference type="ARBA" id="ARBA00022902"/>
    </source>
</evidence>
<feature type="region of interest" description="Disordered" evidence="17">
    <location>
        <begin position="282"/>
        <end position="316"/>
    </location>
</feature>
<keyword evidence="9" id="KW-0009">Actin-binding</keyword>
<dbReference type="CDD" id="cd09512">
    <property type="entry name" value="SAM_Neurabin-like"/>
    <property type="match status" value="1"/>
</dbReference>
<dbReference type="Pfam" id="PF17817">
    <property type="entry name" value="PDZ_5"/>
    <property type="match status" value="1"/>
</dbReference>
<evidence type="ECO:0000256" key="13">
    <source>
        <dbReference type="ARBA" id="ARBA00076637"/>
    </source>
</evidence>
<comment type="subcellular location">
    <subcellularLocation>
        <location evidence="1">Cytoplasm</location>
        <location evidence="1">Cytoskeleton</location>
    </subcellularLocation>
    <subcellularLocation>
        <location evidence="11">Synapse</location>
    </subcellularLocation>
</comment>
<dbReference type="GO" id="GO:0015629">
    <property type="term" value="C:actin cytoskeleton"/>
    <property type="evidence" value="ECO:0007669"/>
    <property type="project" value="TreeGrafter"/>
</dbReference>
<dbReference type="PANTHER" id="PTHR16154:SF6">
    <property type="entry name" value="SPINOPHILIN, ISOFORM J"/>
    <property type="match status" value="1"/>
</dbReference>
<evidence type="ECO:0000259" key="18">
    <source>
        <dbReference type="PROSITE" id="PS50105"/>
    </source>
</evidence>
<dbReference type="GO" id="GO:0031175">
    <property type="term" value="P:neuron projection development"/>
    <property type="evidence" value="ECO:0007669"/>
    <property type="project" value="TreeGrafter"/>
</dbReference>
<evidence type="ECO:0000313" key="20">
    <source>
        <dbReference type="EMBL" id="CAL1272709.1"/>
    </source>
</evidence>
<feature type="compositionally biased region" description="Polar residues" evidence="17">
    <location>
        <begin position="750"/>
        <end position="760"/>
    </location>
</feature>
<dbReference type="Proteomes" id="UP001497382">
    <property type="component" value="Unassembled WGS sequence"/>
</dbReference>
<dbReference type="Pfam" id="PF00595">
    <property type="entry name" value="PDZ"/>
    <property type="match status" value="1"/>
</dbReference>
<feature type="region of interest" description="Disordered" evidence="17">
    <location>
        <begin position="736"/>
        <end position="766"/>
    </location>
</feature>
<dbReference type="CDD" id="cd06790">
    <property type="entry name" value="PDZ_neurabin-like"/>
    <property type="match status" value="1"/>
</dbReference>
<comment type="caution">
    <text evidence="20">The sequence shown here is derived from an EMBL/GenBank/DDBJ whole genome shotgun (WGS) entry which is preliminary data.</text>
</comment>
<feature type="compositionally biased region" description="Polar residues" evidence="17">
    <location>
        <begin position="100"/>
        <end position="109"/>
    </location>
</feature>
<feature type="compositionally biased region" description="Basic and acidic residues" evidence="17">
    <location>
        <begin position="1316"/>
        <end position="1334"/>
    </location>
</feature>
<dbReference type="InterPro" id="IPR013761">
    <property type="entry name" value="SAM/pointed_sf"/>
</dbReference>
<keyword evidence="7" id="KW-0770">Synapse</keyword>
<name>A0AAV1ZLX9_9ARAC</name>
<dbReference type="SMART" id="SM00454">
    <property type="entry name" value="SAM"/>
    <property type="match status" value="1"/>
</dbReference>
<keyword evidence="21" id="KW-1185">Reference proteome</keyword>
<dbReference type="FunFam" id="1.10.150.50:FF:000008">
    <property type="entry name" value="Neurabin-1 isoform 1-like protein"/>
    <property type="match status" value="1"/>
</dbReference>
<feature type="region of interest" description="Disordered" evidence="17">
    <location>
        <begin position="94"/>
        <end position="233"/>
    </location>
</feature>
<feature type="region of interest" description="Disordered" evidence="17">
    <location>
        <begin position="1163"/>
        <end position="1186"/>
    </location>
</feature>
<feature type="compositionally biased region" description="Polar residues" evidence="17">
    <location>
        <begin position="302"/>
        <end position="316"/>
    </location>
</feature>
<evidence type="ECO:0000256" key="14">
    <source>
        <dbReference type="ARBA" id="ARBA00077125"/>
    </source>
</evidence>
<dbReference type="GO" id="GO:0019722">
    <property type="term" value="P:calcium-mediated signaling"/>
    <property type="evidence" value="ECO:0007669"/>
    <property type="project" value="TreeGrafter"/>
</dbReference>
<dbReference type="GO" id="GO:0007015">
    <property type="term" value="P:actin filament organization"/>
    <property type="evidence" value="ECO:0007669"/>
    <property type="project" value="TreeGrafter"/>
</dbReference>
<dbReference type="GO" id="GO:0030425">
    <property type="term" value="C:dendrite"/>
    <property type="evidence" value="ECO:0007669"/>
    <property type="project" value="TreeGrafter"/>
</dbReference>
<reference evidence="20 21" key="1">
    <citation type="submission" date="2024-04" db="EMBL/GenBank/DDBJ databases">
        <authorList>
            <person name="Rising A."/>
            <person name="Reimegard J."/>
            <person name="Sonavane S."/>
            <person name="Akerstrom W."/>
            <person name="Nylinder S."/>
            <person name="Hedman E."/>
            <person name="Kallberg Y."/>
        </authorList>
    </citation>
    <scope>NUCLEOTIDE SEQUENCE [LARGE SCALE GENOMIC DNA]</scope>
</reference>
<dbReference type="InterPro" id="IPR001478">
    <property type="entry name" value="PDZ"/>
</dbReference>
<feature type="compositionally biased region" description="Polar residues" evidence="17">
    <location>
        <begin position="493"/>
        <end position="513"/>
    </location>
</feature>
<evidence type="ECO:0000256" key="17">
    <source>
        <dbReference type="SAM" id="MobiDB-lite"/>
    </source>
</evidence>
<dbReference type="SUPFAM" id="SSF57997">
    <property type="entry name" value="Tropomyosin"/>
    <property type="match status" value="1"/>
</dbReference>
<keyword evidence="4" id="KW-0597">Phosphoprotein</keyword>
<feature type="compositionally biased region" description="Basic and acidic residues" evidence="17">
    <location>
        <begin position="736"/>
        <end position="747"/>
    </location>
</feature>
<accession>A0AAV1ZLX9</accession>
<feature type="coiled-coil region" evidence="16">
    <location>
        <begin position="796"/>
        <end position="925"/>
    </location>
</feature>
<evidence type="ECO:0000256" key="16">
    <source>
        <dbReference type="SAM" id="Coils"/>
    </source>
</evidence>
<keyword evidence="2" id="KW-0217">Developmental protein</keyword>
<sequence length="1340" mass="149740">MADVRAEILAASRSRTGWLEGSVQATESQPFVSKVKSSFEEKNINQDNKLASNASKSEAVRRLGSKVSSIATLFQSFSPHRTDCPKPCNVPTVNKGGVSRNAQKVTTLEQENKETEPEATSLPKNETESHQKRFNSARAIFEQLGDKTKGSNKSSDYCKIQGANDSSSSKYSQERERISSYSSQSSPDEEQRGISFHQKSSPVYQTIGQDSQMDKTGEKLRPDDLSSLSTVRDTENGISECTRTFVQNSPIYEEIPGLARDNSDYCCNQTSKAYGHYESITKSEEDKNANTTNVYSEPFIQPTKTQPVSNTDQNSDASFPIYAKVIKKRSKHSANISNLEPGTNEDNKVNKTYDSDVQNKENIHKKSDDLDTSWENISGPDSIPWKKKSGGSSNDQGDVEEQGFYGVSSDLRDAAGETLAEFEGRDHELFFVEAVLRSQCSNNLEEPFTDHKHCSSSDPKVDFMTKEEADHFLSRPSDENNEKHSVQSLIGNSHNVVDSDQSETWSVPNSVTGETDDDDLGSDDNTPAIPFPAGTNVLYEDVNYHILPDGHFVTELPGLDDESDDEDIFCPVPPKKKSKVRFNYDPIKVFSTFSVEDYDRHNDDVDPVAASAEYELEKRIEKMEVFPVELVKGPEGLGLSIIGMGVGADAGLEKLGIFVKSITASGAAHKDSRIAVNDQIIEVDDKSLVGVTQAYAASVLRNTSGLVRFLIGREHNPENSEIAQLISQSIQADKEHQKACGYQRDEDQSGDSSHLSQGSTPEEGEDAPTVEVFDLTSGSSGSLSPDTDVETLRTKLKEVQYRSAVAEADLQQAKEKLQCLEKIESERTKMLKKIDSLQHQVNEKELSVQAAKQQIEEYKFKVNKAQQQLHELERKYSKAKKIIKEFQKSFVFREKDYIQQEDFRMQQMQEKDQEYNALVKILKDRVILLEHSLTEVQKSAGLPIELPYDVHQLTPILRKKNGVQSESKLNFEQIEVDMSDGSDSELGKRTHSPDAPSEDSEKRSTVERKIIPKEEQKSQSHPLPDLLEASSAKSYSENEVKTHGSTDSKVFEPENNTHIDEPFPSVASLKSKFETGFSPQMRSISFAEEIKVAVLEWNSKVGGSSENNLTRSPQSLDNLEQVVSNGSLDEKFIEQHQVVPPSYQHATGENFGYPNCQPLSPVGYRDEESSPLAASTPPPVEIPPKKRNMIQGDRLSASLDGSREDLMKEIKPNFLAPQNSSVLPPRVPERSSSRDRRPNNWQGRPVHLWTTTQVGQWLMVLGLEQYIKTFQAHEITGIHLLNLDSTKLKAIGVNSSSDRSVIKKKVKEMKALLEKERKAHEKEQKALEKLQKKAEKARKK</sequence>
<feature type="compositionally biased region" description="Basic and acidic residues" evidence="17">
    <location>
        <begin position="1227"/>
        <end position="1238"/>
    </location>
</feature>
<dbReference type="FunFam" id="2.30.42.10:FF:000010">
    <property type="entry name" value="Neurabin-1 isoform 1"/>
    <property type="match status" value="1"/>
</dbReference>
<feature type="region of interest" description="Disordered" evidence="17">
    <location>
        <begin position="333"/>
        <end position="401"/>
    </location>
</feature>
<feature type="region of interest" description="Disordered" evidence="17">
    <location>
        <begin position="493"/>
        <end position="527"/>
    </location>
</feature>
<feature type="compositionally biased region" description="Basic and acidic residues" evidence="17">
    <location>
        <begin position="345"/>
        <end position="369"/>
    </location>
</feature>
<dbReference type="Gene3D" id="1.10.150.50">
    <property type="entry name" value="Transcription Factor, Ets-1"/>
    <property type="match status" value="1"/>
</dbReference>
<evidence type="ECO:0000256" key="8">
    <source>
        <dbReference type="ARBA" id="ARBA00023054"/>
    </source>
</evidence>
<keyword evidence="3" id="KW-0963">Cytoplasm</keyword>
<evidence type="ECO:0000256" key="3">
    <source>
        <dbReference type="ARBA" id="ARBA00022490"/>
    </source>
</evidence>
<dbReference type="PANTHER" id="PTHR16154">
    <property type="entry name" value="NEURABIN"/>
    <property type="match status" value="1"/>
</dbReference>
<feature type="compositionally biased region" description="Basic and acidic residues" evidence="17">
    <location>
        <begin position="999"/>
        <end position="1018"/>
    </location>
</feature>
<dbReference type="SUPFAM" id="SSF47769">
    <property type="entry name" value="SAM/Pointed domain"/>
    <property type="match status" value="1"/>
</dbReference>
<feature type="region of interest" description="Disordered" evidence="17">
    <location>
        <begin position="1213"/>
        <end position="1243"/>
    </location>
</feature>
<dbReference type="GO" id="GO:0014069">
    <property type="term" value="C:postsynaptic density"/>
    <property type="evidence" value="ECO:0007669"/>
    <property type="project" value="TreeGrafter"/>
</dbReference>
<dbReference type="InterPro" id="IPR001660">
    <property type="entry name" value="SAM"/>
</dbReference>